<dbReference type="Pfam" id="PF00550">
    <property type="entry name" value="PP-binding"/>
    <property type="match status" value="1"/>
</dbReference>
<dbReference type="InterPro" id="IPR036736">
    <property type="entry name" value="ACP-like_sf"/>
</dbReference>
<dbReference type="AlphaFoldDB" id="A0A212JWM5"/>
<proteinExistence type="predicted"/>
<name>A0A212JWM5_9DELT</name>
<feature type="domain" description="Carrier" evidence="1">
    <location>
        <begin position="1"/>
        <end position="74"/>
    </location>
</feature>
<gene>
    <name evidence="2" type="ORF">KL86DPRO_20206</name>
</gene>
<reference evidence="2" key="1">
    <citation type="submission" date="2016-04" db="EMBL/GenBank/DDBJ databases">
        <authorList>
            <person name="Evans L.H."/>
            <person name="Alamgir A."/>
            <person name="Owens N."/>
            <person name="Weber N.D."/>
            <person name="Virtaneva K."/>
            <person name="Barbian K."/>
            <person name="Babar A."/>
            <person name="Rosenke K."/>
        </authorList>
    </citation>
    <scope>NUCLEOTIDE SEQUENCE</scope>
    <source>
        <strain evidence="2">86</strain>
    </source>
</reference>
<dbReference type="SUPFAM" id="SSF47336">
    <property type="entry name" value="ACP-like"/>
    <property type="match status" value="1"/>
</dbReference>
<dbReference type="EMBL" id="FLUQ01000002">
    <property type="protein sequence ID" value="SBW03803.1"/>
    <property type="molecule type" value="Genomic_DNA"/>
</dbReference>
<dbReference type="InterPro" id="IPR009081">
    <property type="entry name" value="PP-bd_ACP"/>
</dbReference>
<sequence length="74" mass="8248">MDTQEKLAALEEIMEMDEGTLTPETSLAEIEEWDSLAALSFVVLMSEEFHKKISGSEIRAFATVQDILVTMEPA</sequence>
<dbReference type="PROSITE" id="PS50075">
    <property type="entry name" value="CARRIER"/>
    <property type="match status" value="1"/>
</dbReference>
<organism evidence="2">
    <name type="scientific">uncultured delta proteobacterium</name>
    <dbReference type="NCBI Taxonomy" id="34034"/>
    <lineage>
        <taxon>Bacteria</taxon>
        <taxon>Deltaproteobacteria</taxon>
        <taxon>environmental samples</taxon>
    </lineage>
</organism>
<evidence type="ECO:0000313" key="2">
    <source>
        <dbReference type="EMBL" id="SBW03803.1"/>
    </source>
</evidence>
<dbReference type="Gene3D" id="1.10.1200.10">
    <property type="entry name" value="ACP-like"/>
    <property type="match status" value="1"/>
</dbReference>
<protein>
    <recommendedName>
        <fullName evidence="1">Carrier domain-containing protein</fullName>
    </recommendedName>
</protein>
<accession>A0A212JWM5</accession>
<evidence type="ECO:0000259" key="1">
    <source>
        <dbReference type="PROSITE" id="PS50075"/>
    </source>
</evidence>